<gene>
    <name evidence="1" type="ORF">BU25DRAFT_464110</name>
</gene>
<keyword evidence="2" id="KW-1185">Reference proteome</keyword>
<protein>
    <submittedName>
        <fullName evidence="1">Uncharacterized protein</fullName>
    </submittedName>
</protein>
<proteinExistence type="predicted"/>
<evidence type="ECO:0000313" key="2">
    <source>
        <dbReference type="Proteomes" id="UP000799754"/>
    </source>
</evidence>
<accession>A0ACB6SGW5</accession>
<dbReference type="Proteomes" id="UP000799754">
    <property type="component" value="Unassembled WGS sequence"/>
</dbReference>
<dbReference type="EMBL" id="MU006701">
    <property type="protein sequence ID" value="KAF2633197.1"/>
    <property type="molecule type" value="Genomic_DNA"/>
</dbReference>
<reference evidence="1" key="1">
    <citation type="journal article" date="2020" name="Stud. Mycol.">
        <title>101 Dothideomycetes genomes: a test case for predicting lifestyles and emergence of pathogens.</title>
        <authorList>
            <person name="Haridas S."/>
            <person name="Albert R."/>
            <person name="Binder M."/>
            <person name="Bloem J."/>
            <person name="Labutti K."/>
            <person name="Salamov A."/>
            <person name="Andreopoulos B."/>
            <person name="Baker S."/>
            <person name="Barry K."/>
            <person name="Bills G."/>
            <person name="Bluhm B."/>
            <person name="Cannon C."/>
            <person name="Castanera R."/>
            <person name="Culley D."/>
            <person name="Daum C."/>
            <person name="Ezra D."/>
            <person name="Gonzalez J."/>
            <person name="Henrissat B."/>
            <person name="Kuo A."/>
            <person name="Liang C."/>
            <person name="Lipzen A."/>
            <person name="Lutzoni F."/>
            <person name="Magnuson J."/>
            <person name="Mondo S."/>
            <person name="Nolan M."/>
            <person name="Ohm R."/>
            <person name="Pangilinan J."/>
            <person name="Park H.-J."/>
            <person name="Ramirez L."/>
            <person name="Alfaro M."/>
            <person name="Sun H."/>
            <person name="Tritt A."/>
            <person name="Yoshinaga Y."/>
            <person name="Zwiers L.-H."/>
            <person name="Turgeon B."/>
            <person name="Goodwin S."/>
            <person name="Spatafora J."/>
            <person name="Crous P."/>
            <person name="Grigoriev I."/>
        </authorList>
    </citation>
    <scope>NUCLEOTIDE SEQUENCE</scope>
    <source>
        <strain evidence="1">CBS 525.71</strain>
    </source>
</reference>
<organism evidence="1 2">
    <name type="scientific">Macroventuria anomochaeta</name>
    <dbReference type="NCBI Taxonomy" id="301207"/>
    <lineage>
        <taxon>Eukaryota</taxon>
        <taxon>Fungi</taxon>
        <taxon>Dikarya</taxon>
        <taxon>Ascomycota</taxon>
        <taxon>Pezizomycotina</taxon>
        <taxon>Dothideomycetes</taxon>
        <taxon>Pleosporomycetidae</taxon>
        <taxon>Pleosporales</taxon>
        <taxon>Pleosporineae</taxon>
        <taxon>Didymellaceae</taxon>
        <taxon>Macroventuria</taxon>
    </lineage>
</organism>
<evidence type="ECO:0000313" key="1">
    <source>
        <dbReference type="EMBL" id="KAF2633197.1"/>
    </source>
</evidence>
<name>A0ACB6SGW5_9PLEO</name>
<comment type="caution">
    <text evidence="1">The sequence shown here is derived from an EMBL/GenBank/DDBJ whole genome shotgun (WGS) entry which is preliminary data.</text>
</comment>
<sequence>MEPYVLSPRVRTAPWKVKADVATYIYLAELFAFIGMPDASRHLEEAIFRRFQESPLQVEQIRAIRGRDNHVQPSRYAEAMTDKIVTLMCVPKLHLFATKHHIEPKETYEEVVKKTTKRMKATFPEKEGFVSRQTSVKHSIDQDCRRNNLRV</sequence>